<keyword evidence="3" id="KW-0804">Transcription</keyword>
<keyword evidence="6" id="KW-1185">Reference proteome</keyword>
<dbReference type="InterPro" id="IPR050204">
    <property type="entry name" value="AraC_XylS_family_regulators"/>
</dbReference>
<dbReference type="GO" id="GO:0043565">
    <property type="term" value="F:sequence-specific DNA binding"/>
    <property type="evidence" value="ECO:0007669"/>
    <property type="project" value="InterPro"/>
</dbReference>
<accession>A0A2R4VS86</accession>
<evidence type="ECO:0000256" key="3">
    <source>
        <dbReference type="ARBA" id="ARBA00023163"/>
    </source>
</evidence>
<feature type="domain" description="HTH araC/xylS-type" evidence="4">
    <location>
        <begin position="225"/>
        <end position="324"/>
    </location>
</feature>
<proteinExistence type="predicted"/>
<name>A0A2R4VS86_9PROT</name>
<dbReference type="Pfam" id="PF14525">
    <property type="entry name" value="AraC_binding_2"/>
    <property type="match status" value="1"/>
</dbReference>
<evidence type="ECO:0000256" key="1">
    <source>
        <dbReference type="ARBA" id="ARBA00023015"/>
    </source>
</evidence>
<reference evidence="5 6" key="1">
    <citation type="submission" date="2018-04" db="EMBL/GenBank/DDBJ databases">
        <title>Complete genome sequence of the nitrogen-fixing bacterium Azospirillum humicireducens type strain SgZ-5.</title>
        <authorList>
            <person name="Yu Z."/>
        </authorList>
    </citation>
    <scope>NUCLEOTIDE SEQUENCE [LARGE SCALE GENOMIC DNA]</scope>
    <source>
        <strain evidence="5 6">SgZ-5</strain>
        <plasmid evidence="5 6">pYZ2</plasmid>
    </source>
</reference>
<evidence type="ECO:0000259" key="4">
    <source>
        <dbReference type="PROSITE" id="PS01124"/>
    </source>
</evidence>
<dbReference type="SUPFAM" id="SSF46689">
    <property type="entry name" value="Homeodomain-like"/>
    <property type="match status" value="1"/>
</dbReference>
<dbReference type="InterPro" id="IPR020449">
    <property type="entry name" value="Tscrpt_reg_AraC-type_HTH"/>
</dbReference>
<dbReference type="KEGG" id="ahu:A6A40_19930"/>
<keyword evidence="5" id="KW-0614">Plasmid</keyword>
<dbReference type="InterPro" id="IPR018062">
    <property type="entry name" value="HTH_AraC-typ_CS"/>
</dbReference>
<dbReference type="PANTHER" id="PTHR46796:SF6">
    <property type="entry name" value="ARAC SUBFAMILY"/>
    <property type="match status" value="1"/>
</dbReference>
<dbReference type="RefSeq" id="WP_108547612.1">
    <property type="nucleotide sequence ID" value="NZ_CP028903.1"/>
</dbReference>
<dbReference type="PANTHER" id="PTHR46796">
    <property type="entry name" value="HTH-TYPE TRANSCRIPTIONAL ACTIVATOR RHAS-RELATED"/>
    <property type="match status" value="1"/>
</dbReference>
<keyword evidence="2" id="KW-0238">DNA-binding</keyword>
<keyword evidence="1" id="KW-0805">Transcription regulation</keyword>
<organism evidence="5 6">
    <name type="scientific">Azospirillum humicireducens</name>
    <dbReference type="NCBI Taxonomy" id="1226968"/>
    <lineage>
        <taxon>Bacteria</taxon>
        <taxon>Pseudomonadati</taxon>
        <taxon>Pseudomonadota</taxon>
        <taxon>Alphaproteobacteria</taxon>
        <taxon>Rhodospirillales</taxon>
        <taxon>Azospirillaceae</taxon>
        <taxon>Azospirillum</taxon>
    </lineage>
</organism>
<dbReference type="Proteomes" id="UP000077405">
    <property type="component" value="Plasmid pYZ2"/>
</dbReference>
<dbReference type="GO" id="GO:0003700">
    <property type="term" value="F:DNA-binding transcription factor activity"/>
    <property type="evidence" value="ECO:0007669"/>
    <property type="project" value="InterPro"/>
</dbReference>
<dbReference type="InterPro" id="IPR035418">
    <property type="entry name" value="AraC-bd_2"/>
</dbReference>
<dbReference type="PROSITE" id="PS00041">
    <property type="entry name" value="HTH_ARAC_FAMILY_1"/>
    <property type="match status" value="1"/>
</dbReference>
<evidence type="ECO:0000313" key="6">
    <source>
        <dbReference type="Proteomes" id="UP000077405"/>
    </source>
</evidence>
<dbReference type="SMART" id="SM00342">
    <property type="entry name" value="HTH_ARAC"/>
    <property type="match status" value="1"/>
</dbReference>
<dbReference type="OrthoDB" id="5295469at2"/>
<dbReference type="PROSITE" id="PS01124">
    <property type="entry name" value="HTH_ARAC_FAMILY_2"/>
    <property type="match status" value="1"/>
</dbReference>
<evidence type="ECO:0000256" key="2">
    <source>
        <dbReference type="ARBA" id="ARBA00023125"/>
    </source>
</evidence>
<dbReference type="InterPro" id="IPR018060">
    <property type="entry name" value="HTH_AraC"/>
</dbReference>
<dbReference type="EMBL" id="CP028903">
    <property type="protein sequence ID" value="AWB07318.1"/>
    <property type="molecule type" value="Genomic_DNA"/>
</dbReference>
<dbReference type="AlphaFoldDB" id="A0A2R4VS86"/>
<protein>
    <submittedName>
        <fullName evidence="5">AraC family transcriptional regulator</fullName>
    </submittedName>
</protein>
<dbReference type="PRINTS" id="PR00032">
    <property type="entry name" value="HTHARAC"/>
</dbReference>
<dbReference type="Pfam" id="PF12833">
    <property type="entry name" value="HTH_18"/>
    <property type="match status" value="1"/>
</dbReference>
<dbReference type="InterPro" id="IPR009057">
    <property type="entry name" value="Homeodomain-like_sf"/>
</dbReference>
<geneLocation type="plasmid" evidence="5 6">
    <name>pYZ2</name>
</geneLocation>
<dbReference type="Gene3D" id="1.10.10.60">
    <property type="entry name" value="Homeodomain-like"/>
    <property type="match status" value="1"/>
</dbReference>
<gene>
    <name evidence="5" type="ORF">A6A40_19930</name>
</gene>
<evidence type="ECO:0000313" key="5">
    <source>
        <dbReference type="EMBL" id="AWB07318.1"/>
    </source>
</evidence>
<sequence length="349" mass="38192">MSDTAHVTEPGVTAPVLRFDSLAMPAEEGFGQWRDQMSPIFDISLPKDDFDGFRGSLQTYHLGGVLLGRCTTVTQTFHRTPQVITRSGIDHYLIQLQVKGGSCGTMGRREVDVRSGDVCILDLAQTVHTVDYNVDTLTLCLPREMLAPLVAAPDELHGLVLRSGSSIGSLLSAHIQSLYRVAGQLSSREAMTVTKGAASFIAGCLGPTVNALDLVRPEMQASRMAEIKRYIDGHLGDPGFGATQIAEAFGLSRPTLYRLFEPLGGVAAHILRRRLDRSLADLTAAHRSQRIAEIAHRWGFRSEAAFSRAFRSAFGMTPSDARDTGQRLRQPVSGSTDVFKRWFHELTVL</sequence>